<dbReference type="Proteomes" id="UP000295560">
    <property type="component" value="Unassembled WGS sequence"/>
</dbReference>
<dbReference type="AlphaFoldDB" id="A0A4R1HPC2"/>
<dbReference type="Gene3D" id="3.30.460.10">
    <property type="entry name" value="Beta Polymerase, domain 2"/>
    <property type="match status" value="1"/>
</dbReference>
<dbReference type="EMBL" id="SMFZ01000001">
    <property type="protein sequence ID" value="TCK24384.1"/>
    <property type="molecule type" value="Genomic_DNA"/>
</dbReference>
<dbReference type="OrthoDB" id="5147188at2"/>
<accession>A0A4R1HPC2</accession>
<dbReference type="GO" id="GO:0016740">
    <property type="term" value="F:transferase activity"/>
    <property type="evidence" value="ECO:0007669"/>
    <property type="project" value="UniProtKB-KW"/>
</dbReference>
<organism evidence="2 3">
    <name type="scientific">Pseudonocardia endophytica</name>
    <dbReference type="NCBI Taxonomy" id="401976"/>
    <lineage>
        <taxon>Bacteria</taxon>
        <taxon>Bacillati</taxon>
        <taxon>Actinomycetota</taxon>
        <taxon>Actinomycetes</taxon>
        <taxon>Pseudonocardiales</taxon>
        <taxon>Pseudonocardiaceae</taxon>
        <taxon>Pseudonocardia</taxon>
    </lineage>
</organism>
<evidence type="ECO:0000259" key="1">
    <source>
        <dbReference type="Pfam" id="PF18765"/>
    </source>
</evidence>
<dbReference type="PANTHER" id="PTHR43852">
    <property type="entry name" value="NUCLEOTIDYLTRANSFERASE"/>
    <property type="match status" value="1"/>
</dbReference>
<protein>
    <submittedName>
        <fullName evidence="2">Nucleotidyltransferase-like protein</fullName>
    </submittedName>
</protein>
<dbReference type="RefSeq" id="WP_132420835.1">
    <property type="nucleotide sequence ID" value="NZ_SMFZ01000001.1"/>
</dbReference>
<proteinExistence type="predicted"/>
<dbReference type="Pfam" id="PF18765">
    <property type="entry name" value="Polbeta"/>
    <property type="match status" value="1"/>
</dbReference>
<gene>
    <name evidence="2" type="ORF">EV378_0156</name>
</gene>
<name>A0A4R1HPC2_PSEEN</name>
<dbReference type="InterPro" id="IPR052930">
    <property type="entry name" value="TA_antitoxin_MntA"/>
</dbReference>
<dbReference type="CDD" id="cd05403">
    <property type="entry name" value="NT_KNTase_like"/>
    <property type="match status" value="1"/>
</dbReference>
<dbReference type="PANTHER" id="PTHR43852:SF3">
    <property type="entry name" value="NUCLEOTIDYLTRANSFERASE"/>
    <property type="match status" value="1"/>
</dbReference>
<keyword evidence="3" id="KW-1185">Reference proteome</keyword>
<reference evidence="2 3" key="1">
    <citation type="submission" date="2019-03" db="EMBL/GenBank/DDBJ databases">
        <title>Sequencing the genomes of 1000 actinobacteria strains.</title>
        <authorList>
            <person name="Klenk H.-P."/>
        </authorList>
    </citation>
    <scope>NUCLEOTIDE SEQUENCE [LARGE SCALE GENOMIC DNA]</scope>
    <source>
        <strain evidence="2 3">DSM 44969</strain>
    </source>
</reference>
<feature type="domain" description="Polymerase beta nucleotidyltransferase" evidence="1">
    <location>
        <begin position="10"/>
        <end position="89"/>
    </location>
</feature>
<comment type="caution">
    <text evidence="2">The sequence shown here is derived from an EMBL/GenBank/DDBJ whole genome shotgun (WGS) entry which is preliminary data.</text>
</comment>
<sequence>MYLPVDMDRVNEVLREHGVVFALVFGSHATGTAGDRSDVDLAVWSDRPIDDWALRGALPDIVDLLDLRRAPDGLAGRVAMEGIVVLDDQPTARIRWQAETRKRHLDEAFRRERFRQDFVRAHG</sequence>
<keyword evidence="2" id="KW-0808">Transferase</keyword>
<evidence type="ECO:0000313" key="2">
    <source>
        <dbReference type="EMBL" id="TCK24384.1"/>
    </source>
</evidence>
<dbReference type="InterPro" id="IPR041633">
    <property type="entry name" value="Polbeta"/>
</dbReference>
<dbReference type="SUPFAM" id="SSF81301">
    <property type="entry name" value="Nucleotidyltransferase"/>
    <property type="match status" value="1"/>
</dbReference>
<evidence type="ECO:0000313" key="3">
    <source>
        <dbReference type="Proteomes" id="UP000295560"/>
    </source>
</evidence>
<dbReference type="NCBIfam" id="NF047752">
    <property type="entry name" value="MntA_antitoxin"/>
    <property type="match status" value="1"/>
</dbReference>
<dbReference type="InterPro" id="IPR043519">
    <property type="entry name" value="NT_sf"/>
</dbReference>